<organism evidence="1 2">
    <name type="scientific">Sporormia fimetaria CBS 119925</name>
    <dbReference type="NCBI Taxonomy" id="1340428"/>
    <lineage>
        <taxon>Eukaryota</taxon>
        <taxon>Fungi</taxon>
        <taxon>Dikarya</taxon>
        <taxon>Ascomycota</taxon>
        <taxon>Pezizomycotina</taxon>
        <taxon>Dothideomycetes</taxon>
        <taxon>Pleosporomycetidae</taxon>
        <taxon>Pleosporales</taxon>
        <taxon>Sporormiaceae</taxon>
        <taxon>Sporormia</taxon>
    </lineage>
</organism>
<dbReference type="EMBL" id="MU006568">
    <property type="protein sequence ID" value="KAF2748724.1"/>
    <property type="molecule type" value="Genomic_DNA"/>
</dbReference>
<proteinExistence type="predicted"/>
<reference evidence="1" key="1">
    <citation type="journal article" date="2020" name="Stud. Mycol.">
        <title>101 Dothideomycetes genomes: a test case for predicting lifestyles and emergence of pathogens.</title>
        <authorList>
            <person name="Haridas S."/>
            <person name="Albert R."/>
            <person name="Binder M."/>
            <person name="Bloem J."/>
            <person name="Labutti K."/>
            <person name="Salamov A."/>
            <person name="Andreopoulos B."/>
            <person name="Baker S."/>
            <person name="Barry K."/>
            <person name="Bills G."/>
            <person name="Bluhm B."/>
            <person name="Cannon C."/>
            <person name="Castanera R."/>
            <person name="Culley D."/>
            <person name="Daum C."/>
            <person name="Ezra D."/>
            <person name="Gonzalez J."/>
            <person name="Henrissat B."/>
            <person name="Kuo A."/>
            <person name="Liang C."/>
            <person name="Lipzen A."/>
            <person name="Lutzoni F."/>
            <person name="Magnuson J."/>
            <person name="Mondo S."/>
            <person name="Nolan M."/>
            <person name="Ohm R."/>
            <person name="Pangilinan J."/>
            <person name="Park H.-J."/>
            <person name="Ramirez L."/>
            <person name="Alfaro M."/>
            <person name="Sun H."/>
            <person name="Tritt A."/>
            <person name="Yoshinaga Y."/>
            <person name="Zwiers L.-H."/>
            <person name="Turgeon B."/>
            <person name="Goodwin S."/>
            <person name="Spatafora J."/>
            <person name="Crous P."/>
            <person name="Grigoriev I."/>
        </authorList>
    </citation>
    <scope>NUCLEOTIDE SEQUENCE</scope>
    <source>
        <strain evidence="1">CBS 119925</strain>
    </source>
</reference>
<dbReference type="PANTHER" id="PTHR39697:SF2">
    <property type="entry name" value="CYANOVIRIN-N DOMAIN-CONTAINING PROTEIN"/>
    <property type="match status" value="1"/>
</dbReference>
<evidence type="ECO:0000313" key="1">
    <source>
        <dbReference type="EMBL" id="KAF2748724.1"/>
    </source>
</evidence>
<dbReference type="AlphaFoldDB" id="A0A6A6VG76"/>
<dbReference type="PANTHER" id="PTHR39697">
    <property type="entry name" value="RICIN B LECTIN DOMAIN-CONTAINING PROTEIN-RELATED"/>
    <property type="match status" value="1"/>
</dbReference>
<accession>A0A6A6VG76</accession>
<gene>
    <name evidence="1" type="ORF">M011DRAFT_466504</name>
</gene>
<protein>
    <recommendedName>
        <fullName evidence="3">Ricin B lectin domain-containing protein</fullName>
    </recommendedName>
</protein>
<evidence type="ECO:0008006" key="3">
    <source>
        <dbReference type="Google" id="ProtNLM"/>
    </source>
</evidence>
<evidence type="ECO:0000313" key="2">
    <source>
        <dbReference type="Proteomes" id="UP000799440"/>
    </source>
</evidence>
<keyword evidence="2" id="KW-1185">Reference proteome</keyword>
<dbReference type="Proteomes" id="UP000799440">
    <property type="component" value="Unassembled WGS sequence"/>
</dbReference>
<sequence length="248" mass="27320">MYIAVGLQAETPVVTALPAHIPSNAFPFSTLEPQNFPHHSVFGDTLLGRLVSIPSPLFYEAAMACGPKFLDDASEANTEFSTICSIKTPPSTVAETRYESQHLDIHSDIPWPGFTYLITDAKTNHSLTLRKGELEMAPAICNHDSSVHWEVFCDQGRIGLRHAVSGNFLGYNLHDSTRDGRVLATLNCKSDCLRKQDNIVFQHRPGGGYVLHFSNSSVAIISEGDPIQFELGRSVTLEDGTVFRFTKI</sequence>
<name>A0A6A6VG76_9PLEO</name>